<dbReference type="PROSITE" id="PS52016">
    <property type="entry name" value="TONB_DEPENDENT_REC_3"/>
    <property type="match status" value="1"/>
</dbReference>
<dbReference type="AlphaFoldDB" id="A0A7W9FGW9"/>
<keyword evidence="9 10" id="KW-0998">Cell outer membrane</keyword>
<evidence type="ECO:0000256" key="2">
    <source>
        <dbReference type="ARBA" id="ARBA00022448"/>
    </source>
</evidence>
<evidence type="ECO:0000313" key="15">
    <source>
        <dbReference type="Proteomes" id="UP000545037"/>
    </source>
</evidence>
<evidence type="ECO:0000313" key="14">
    <source>
        <dbReference type="EMBL" id="MBB5747088.1"/>
    </source>
</evidence>
<evidence type="ECO:0000256" key="8">
    <source>
        <dbReference type="ARBA" id="ARBA00023136"/>
    </source>
</evidence>
<keyword evidence="6" id="KW-0408">Iron</keyword>
<sequence length="984" mass="104503">MRFGLCSSALGALALAAATPVVVQAQTPAIQFRVPAGPLQTVLPQFAAQSGEQILYSTDLVVGRQSPGVSGALRTDQALAGLLQGTGLRARRTRPNTLVVFDPTARAETADEAIELDEIIVTGSLIRGVADGPSPVVSVTRDDIDRQGHGTVAQALAALPQNFGGTGNDAAMSNGGDRTGTNSFYASGVNLRGLGSDATLVLVNGRRMAGTGNKGDFADVSTIPTSAVSRIDVLLDGASALYGADAVGGVVNIILRDDYDGAETRVRYGATSDGASDEVQIAHTVGQRWSSGSILGTYEYNDRSRLAASKRDRANDADLRRFGGTDRRRIFSNPGNIVVFNAAAGGFVPTYAIPRGQNGIGLQPSDFLAGQGNLYNYREGLNVLPEQTRHSAYLVLNQDLGDRVSVNADVRYGLREFEAVSQGFPTTFTVTSTNPYFVSPTGATSHIIAYNFGRDLGNPRIGGRAESLGASIGAKIDLAGSWRLDTYAAYAQEHGENGSSNQLNSTFLREALGAIADNPATAYSARRDGYFNPFADGSNSSPAALAFIGSGWARGVGETTVSSINALADGSLFTLPAGDAKLAAGVAFRRETFERQDTSFTSGVSPSVGAPVAFDREVASAFAEVRIPLFSAANRRTGFERLELSIAGRFEDYSDAGQTTSPKIGILWQPYSELVLRANYGESFRAPALRELNETADQSPTFLPRGSQQVLAEILYGGNPDLEPEQAKSWTLGGDYRPAALPGLRMGLNLFRIDFDNQIGQPAFTALTTALTNPALSAFVRIIDPINNAQDRADMQALLDLPTTALADLFPAEAYGAIVDARFVNTSSVLLEGIDANLDYAFDIDDHAFDLDANLTYLDRFDTQATPTAPVQSGINSPNLPVALRARASASWIRLDWGASAALNYVDGYPDVTGRPIGSWTTADVQLRYAPMRGPLEGTTLTLNVQNLLDTDPPFYDAPEGVAYDAANTNVLGRFISIQLTRAW</sequence>
<dbReference type="Pfam" id="PF00593">
    <property type="entry name" value="TonB_dep_Rec_b-barrel"/>
    <property type="match status" value="1"/>
</dbReference>
<keyword evidence="4" id="KW-0406">Ion transport</keyword>
<reference evidence="14 15" key="1">
    <citation type="submission" date="2020-08" db="EMBL/GenBank/DDBJ databases">
        <title>Genomic Encyclopedia of Type Strains, Phase IV (KMG-IV): sequencing the most valuable type-strain genomes for metagenomic binning, comparative biology and taxonomic classification.</title>
        <authorList>
            <person name="Goeker M."/>
        </authorList>
    </citation>
    <scope>NUCLEOTIDE SEQUENCE [LARGE SCALE GENOMIC DNA]</scope>
    <source>
        <strain evidence="14 15">DSM 4737</strain>
    </source>
</reference>
<dbReference type="Gene3D" id="2.170.130.10">
    <property type="entry name" value="TonB-dependent receptor, plug domain"/>
    <property type="match status" value="1"/>
</dbReference>
<evidence type="ECO:0000256" key="7">
    <source>
        <dbReference type="ARBA" id="ARBA00023077"/>
    </source>
</evidence>
<comment type="subcellular location">
    <subcellularLocation>
        <location evidence="1 10">Cell outer membrane</location>
        <topology evidence="1 10">Multi-pass membrane protein</topology>
    </subcellularLocation>
</comment>
<proteinExistence type="inferred from homology"/>
<dbReference type="GO" id="GO:0006826">
    <property type="term" value="P:iron ion transport"/>
    <property type="evidence" value="ECO:0007669"/>
    <property type="project" value="UniProtKB-KW"/>
</dbReference>
<dbReference type="InterPro" id="IPR000531">
    <property type="entry name" value="Beta-barrel_TonB"/>
</dbReference>
<dbReference type="InterPro" id="IPR037066">
    <property type="entry name" value="Plug_dom_sf"/>
</dbReference>
<feature type="domain" description="Secretin/TonB short N-terminal" evidence="13">
    <location>
        <begin position="52"/>
        <end position="103"/>
    </location>
</feature>
<dbReference type="RefSeq" id="WP_183214033.1">
    <property type="nucleotide sequence ID" value="NZ_JACHOR010000004.1"/>
</dbReference>
<evidence type="ECO:0000256" key="6">
    <source>
        <dbReference type="ARBA" id="ARBA00023004"/>
    </source>
</evidence>
<keyword evidence="12" id="KW-0732">Signal</keyword>
<dbReference type="PANTHER" id="PTHR47234:SF2">
    <property type="entry name" value="TONB-DEPENDENT RECEPTOR"/>
    <property type="match status" value="1"/>
</dbReference>
<dbReference type="InterPro" id="IPR011662">
    <property type="entry name" value="Secretin/TonB_short_N"/>
</dbReference>
<keyword evidence="14" id="KW-0675">Receptor</keyword>
<evidence type="ECO:0000256" key="10">
    <source>
        <dbReference type="PROSITE-ProRule" id="PRU01360"/>
    </source>
</evidence>
<evidence type="ECO:0000256" key="1">
    <source>
        <dbReference type="ARBA" id="ARBA00004571"/>
    </source>
</evidence>
<comment type="caution">
    <text evidence="14">The sequence shown here is derived from an EMBL/GenBank/DDBJ whole genome shotgun (WGS) entry which is preliminary data.</text>
</comment>
<name>A0A7W9FGW9_9CAUL</name>
<dbReference type="InterPro" id="IPR036942">
    <property type="entry name" value="Beta-barrel_TonB_sf"/>
</dbReference>
<evidence type="ECO:0000256" key="4">
    <source>
        <dbReference type="ARBA" id="ARBA00022496"/>
    </source>
</evidence>
<feature type="signal peptide" evidence="12">
    <location>
        <begin position="1"/>
        <end position="25"/>
    </location>
</feature>
<evidence type="ECO:0000256" key="11">
    <source>
        <dbReference type="RuleBase" id="RU003357"/>
    </source>
</evidence>
<keyword evidence="15" id="KW-1185">Reference proteome</keyword>
<dbReference type="PANTHER" id="PTHR47234">
    <property type="match status" value="1"/>
</dbReference>
<dbReference type="SMART" id="SM00965">
    <property type="entry name" value="STN"/>
    <property type="match status" value="1"/>
</dbReference>
<dbReference type="InterPro" id="IPR012910">
    <property type="entry name" value="Plug_dom"/>
</dbReference>
<keyword evidence="8 10" id="KW-0472">Membrane</keyword>
<evidence type="ECO:0000256" key="5">
    <source>
        <dbReference type="ARBA" id="ARBA00022692"/>
    </source>
</evidence>
<dbReference type="Gene3D" id="2.40.170.20">
    <property type="entry name" value="TonB-dependent receptor, beta-barrel domain"/>
    <property type="match status" value="1"/>
</dbReference>
<evidence type="ECO:0000256" key="9">
    <source>
        <dbReference type="ARBA" id="ARBA00023237"/>
    </source>
</evidence>
<protein>
    <submittedName>
        <fullName evidence="14">Outer membrane receptor protein involved in Fe transport</fullName>
    </submittedName>
</protein>
<dbReference type="Proteomes" id="UP000545037">
    <property type="component" value="Unassembled WGS sequence"/>
</dbReference>
<dbReference type="Gene3D" id="3.55.50.30">
    <property type="match status" value="1"/>
</dbReference>
<comment type="similarity">
    <text evidence="10 11">Belongs to the TonB-dependent receptor family.</text>
</comment>
<organism evidence="14 15">
    <name type="scientific">Brevundimonas variabilis</name>
    <dbReference type="NCBI Taxonomy" id="74312"/>
    <lineage>
        <taxon>Bacteria</taxon>
        <taxon>Pseudomonadati</taxon>
        <taxon>Pseudomonadota</taxon>
        <taxon>Alphaproteobacteria</taxon>
        <taxon>Caulobacterales</taxon>
        <taxon>Caulobacteraceae</taxon>
        <taxon>Brevundimonas</taxon>
    </lineage>
</organism>
<keyword evidence="7 11" id="KW-0798">TonB box</keyword>
<dbReference type="SUPFAM" id="SSF56935">
    <property type="entry name" value="Porins"/>
    <property type="match status" value="1"/>
</dbReference>
<dbReference type="Pfam" id="PF07660">
    <property type="entry name" value="STN"/>
    <property type="match status" value="1"/>
</dbReference>
<keyword evidence="3 10" id="KW-1134">Transmembrane beta strand</keyword>
<evidence type="ECO:0000256" key="12">
    <source>
        <dbReference type="SAM" id="SignalP"/>
    </source>
</evidence>
<dbReference type="Pfam" id="PF07715">
    <property type="entry name" value="Plug"/>
    <property type="match status" value="1"/>
</dbReference>
<keyword evidence="2 10" id="KW-0813">Transport</keyword>
<feature type="chain" id="PRO_5030830451" evidence="12">
    <location>
        <begin position="26"/>
        <end position="984"/>
    </location>
</feature>
<evidence type="ECO:0000256" key="3">
    <source>
        <dbReference type="ARBA" id="ARBA00022452"/>
    </source>
</evidence>
<accession>A0A7W9FGW9</accession>
<evidence type="ECO:0000259" key="13">
    <source>
        <dbReference type="SMART" id="SM00965"/>
    </source>
</evidence>
<dbReference type="EMBL" id="JACHOR010000004">
    <property type="protein sequence ID" value="MBB5747088.1"/>
    <property type="molecule type" value="Genomic_DNA"/>
</dbReference>
<keyword evidence="4" id="KW-0410">Iron transport</keyword>
<dbReference type="CDD" id="cd01347">
    <property type="entry name" value="ligand_gated_channel"/>
    <property type="match status" value="1"/>
</dbReference>
<dbReference type="InterPro" id="IPR039426">
    <property type="entry name" value="TonB-dep_rcpt-like"/>
</dbReference>
<gene>
    <name evidence="14" type="ORF">GGR13_002695</name>
</gene>
<dbReference type="GO" id="GO:0009279">
    <property type="term" value="C:cell outer membrane"/>
    <property type="evidence" value="ECO:0007669"/>
    <property type="project" value="UniProtKB-SubCell"/>
</dbReference>
<keyword evidence="5 10" id="KW-0812">Transmembrane</keyword>